<comment type="caution">
    <text evidence="3">The sequence shown here is derived from an EMBL/GenBank/DDBJ whole genome shotgun (WGS) entry which is preliminary data.</text>
</comment>
<feature type="transmembrane region" description="Helical" evidence="2">
    <location>
        <begin position="18"/>
        <end position="37"/>
    </location>
</feature>
<feature type="transmembrane region" description="Helical" evidence="2">
    <location>
        <begin position="112"/>
        <end position="131"/>
    </location>
</feature>
<keyword evidence="4" id="KW-1185">Reference proteome</keyword>
<dbReference type="Proteomes" id="UP001596312">
    <property type="component" value="Unassembled WGS sequence"/>
</dbReference>
<evidence type="ECO:0000313" key="3">
    <source>
        <dbReference type="EMBL" id="MFC6906642.1"/>
    </source>
</evidence>
<evidence type="ECO:0000256" key="2">
    <source>
        <dbReference type="SAM" id="Phobius"/>
    </source>
</evidence>
<dbReference type="RefSeq" id="WP_340605212.1">
    <property type="nucleotide sequence ID" value="NZ_JBBMXV010000004.1"/>
</dbReference>
<feature type="transmembrane region" description="Helical" evidence="2">
    <location>
        <begin position="43"/>
        <end position="66"/>
    </location>
</feature>
<sequence length="411" mass="44364">MATDSLERTATRYDAPSGVLLAFALGLGLIGVVYQAVHPEPMTIWLLELALIVVPAAIILYAGHWLSTRPLNRAGRWVVAGGVLCGALLIDVFVGGYVALQHLTGTPVGEPGRLFLVGGLGGGVVVLSAAVPFQRHRSAGAADASAGSMVRPPAESGSSAREPGGADAVHIEFVGPPGAGKSVIHAALTEDPGLFGGDTDEAIGTVFRKRSGLKGRIAYQAMPSRPRSVVESEFLEYRLRYRALSEFLENYPDFPHLLSVAEAAVAHDAERIRPLCQPIAEQYQLGMTAIGDDEALCLDEGFVQRAVSVLWRRPADSFSLEEYFDAVPVPDVLIHVEAPDDVCLERQRRRGRVVTNEWGPDDPAELQRHHRESCARVCDLLATRTTVISVENTGDIDDVVERVRREIRQSG</sequence>
<dbReference type="AlphaFoldDB" id="A0ABD5V4Z7"/>
<keyword evidence="2" id="KW-0472">Membrane</keyword>
<proteinExistence type="predicted"/>
<protein>
    <recommendedName>
        <fullName evidence="5">Thymidylate kinase</fullName>
    </recommendedName>
</protein>
<accession>A0ABD5V4Z7</accession>
<keyword evidence="2" id="KW-0812">Transmembrane</keyword>
<dbReference type="SUPFAM" id="SSF52540">
    <property type="entry name" value="P-loop containing nucleoside triphosphate hydrolases"/>
    <property type="match status" value="1"/>
</dbReference>
<dbReference type="EMBL" id="JBHSXQ010000004">
    <property type="protein sequence ID" value="MFC6906642.1"/>
    <property type="molecule type" value="Genomic_DNA"/>
</dbReference>
<feature type="transmembrane region" description="Helical" evidence="2">
    <location>
        <begin position="78"/>
        <end position="100"/>
    </location>
</feature>
<feature type="region of interest" description="Disordered" evidence="1">
    <location>
        <begin position="142"/>
        <end position="164"/>
    </location>
</feature>
<gene>
    <name evidence="3" type="ORF">ACFQGH_15710</name>
</gene>
<organism evidence="3 4">
    <name type="scientific">Halalkalicoccus tibetensis</name>
    <dbReference type="NCBI Taxonomy" id="175632"/>
    <lineage>
        <taxon>Archaea</taxon>
        <taxon>Methanobacteriati</taxon>
        <taxon>Methanobacteriota</taxon>
        <taxon>Stenosarchaea group</taxon>
        <taxon>Halobacteria</taxon>
        <taxon>Halobacteriales</taxon>
        <taxon>Halococcaceae</taxon>
        <taxon>Halalkalicoccus</taxon>
    </lineage>
</organism>
<name>A0ABD5V4Z7_9EURY</name>
<evidence type="ECO:0000256" key="1">
    <source>
        <dbReference type="SAM" id="MobiDB-lite"/>
    </source>
</evidence>
<evidence type="ECO:0000313" key="4">
    <source>
        <dbReference type="Proteomes" id="UP001596312"/>
    </source>
</evidence>
<dbReference type="InterPro" id="IPR027417">
    <property type="entry name" value="P-loop_NTPase"/>
</dbReference>
<keyword evidence="2" id="KW-1133">Transmembrane helix</keyword>
<reference evidence="3 4" key="1">
    <citation type="journal article" date="2019" name="Int. J. Syst. Evol. Microbiol.">
        <title>The Global Catalogue of Microorganisms (GCM) 10K type strain sequencing project: providing services to taxonomists for standard genome sequencing and annotation.</title>
        <authorList>
            <consortium name="The Broad Institute Genomics Platform"/>
            <consortium name="The Broad Institute Genome Sequencing Center for Infectious Disease"/>
            <person name="Wu L."/>
            <person name="Ma J."/>
        </authorList>
    </citation>
    <scope>NUCLEOTIDE SEQUENCE [LARGE SCALE GENOMIC DNA]</scope>
    <source>
        <strain evidence="3 4">CGMCC 1.3240</strain>
    </source>
</reference>
<evidence type="ECO:0008006" key="5">
    <source>
        <dbReference type="Google" id="ProtNLM"/>
    </source>
</evidence>
<dbReference type="Gene3D" id="3.40.50.300">
    <property type="entry name" value="P-loop containing nucleotide triphosphate hydrolases"/>
    <property type="match status" value="1"/>
</dbReference>